<dbReference type="OrthoDB" id="516605at2"/>
<dbReference type="InterPro" id="IPR009057">
    <property type="entry name" value="Homeodomain-like_sf"/>
</dbReference>
<dbReference type="Proteomes" id="UP000320055">
    <property type="component" value="Unassembled WGS sequence"/>
</dbReference>
<dbReference type="InterPro" id="IPR018060">
    <property type="entry name" value="HTH_AraC"/>
</dbReference>
<proteinExistence type="predicted"/>
<dbReference type="PANTHER" id="PTHR46796">
    <property type="entry name" value="HTH-TYPE TRANSCRIPTIONAL ACTIVATOR RHAS-RELATED"/>
    <property type="match status" value="1"/>
</dbReference>
<dbReference type="InterPro" id="IPR018062">
    <property type="entry name" value="HTH_AraC-typ_CS"/>
</dbReference>
<dbReference type="InterPro" id="IPR003313">
    <property type="entry name" value="AraC-bd"/>
</dbReference>
<dbReference type="PROSITE" id="PS01124">
    <property type="entry name" value="HTH_ARAC_FAMILY_2"/>
    <property type="match status" value="1"/>
</dbReference>
<evidence type="ECO:0000256" key="4">
    <source>
        <dbReference type="ARBA" id="ARBA00023163"/>
    </source>
</evidence>
<feature type="domain" description="HTH araC/xylS-type" evidence="5">
    <location>
        <begin position="185"/>
        <end position="282"/>
    </location>
</feature>
<dbReference type="Pfam" id="PF02311">
    <property type="entry name" value="AraC_binding"/>
    <property type="match status" value="1"/>
</dbReference>
<dbReference type="SMART" id="SM00342">
    <property type="entry name" value="HTH_ARAC"/>
    <property type="match status" value="1"/>
</dbReference>
<dbReference type="GO" id="GO:0003700">
    <property type="term" value="F:DNA-binding transcription factor activity"/>
    <property type="evidence" value="ECO:0007669"/>
    <property type="project" value="InterPro"/>
</dbReference>
<evidence type="ECO:0000313" key="6">
    <source>
        <dbReference type="EMBL" id="VEP15730.1"/>
    </source>
</evidence>
<dbReference type="EMBL" id="CAACVJ010000295">
    <property type="protein sequence ID" value="VEP15730.1"/>
    <property type="molecule type" value="Genomic_DNA"/>
</dbReference>
<dbReference type="InterPro" id="IPR020449">
    <property type="entry name" value="Tscrpt_reg_AraC-type_HTH"/>
</dbReference>
<name>A0A563VWD5_9CYAN</name>
<dbReference type="PRINTS" id="PR00032">
    <property type="entry name" value="HTHARAC"/>
</dbReference>
<dbReference type="RefSeq" id="WP_144874514.1">
    <property type="nucleotide sequence ID" value="NZ_LR214100.1"/>
</dbReference>
<keyword evidence="2" id="KW-0238">DNA-binding</keyword>
<reference evidence="6 7" key="1">
    <citation type="submission" date="2019-01" db="EMBL/GenBank/DDBJ databases">
        <authorList>
            <person name="Brito A."/>
        </authorList>
    </citation>
    <scope>NUCLEOTIDE SEQUENCE [LARGE SCALE GENOMIC DNA]</scope>
    <source>
        <strain evidence="6">1</strain>
    </source>
</reference>
<dbReference type="InterPro" id="IPR050204">
    <property type="entry name" value="AraC_XylS_family_regulators"/>
</dbReference>
<gene>
    <name evidence="6" type="ORF">H1P_3640003</name>
</gene>
<dbReference type="PANTHER" id="PTHR46796:SF2">
    <property type="entry name" value="TRANSCRIPTIONAL REGULATORY PROTEIN"/>
    <property type="match status" value="1"/>
</dbReference>
<sequence>MNNAQVTVKASKLPGILIEKYIYTAGSLEPLPKHSHHEYQLGLSFNCQGEYFYRGAYHPIPIGNLSIIHSGEVHSPSERTYLPEPATFWMMHVDPSLLEEVAAEIANKFVNLPFFTESVLGDRYLRELFHNLCIAVETNATELEKDSLILDFFSNLIVQNTRLSPKSYQTVKPAISAKPRHCEIAIVCDFLQAHYQENVSLAELAKISGLSRFYLSRLFRREMGLSLSAYQRQIRIDRAKKLLAEGRSITQVASETGFYDQSHFGWHFKRLVGTTPGNYRKEQ</sequence>
<dbReference type="Pfam" id="PF12833">
    <property type="entry name" value="HTH_18"/>
    <property type="match status" value="1"/>
</dbReference>
<dbReference type="GO" id="GO:0043565">
    <property type="term" value="F:sequence-specific DNA binding"/>
    <property type="evidence" value="ECO:0007669"/>
    <property type="project" value="InterPro"/>
</dbReference>
<evidence type="ECO:0000259" key="5">
    <source>
        <dbReference type="PROSITE" id="PS01124"/>
    </source>
</evidence>
<evidence type="ECO:0000256" key="2">
    <source>
        <dbReference type="ARBA" id="ARBA00023125"/>
    </source>
</evidence>
<dbReference type="SUPFAM" id="SSF46689">
    <property type="entry name" value="Homeodomain-like"/>
    <property type="match status" value="2"/>
</dbReference>
<keyword evidence="4" id="KW-0804">Transcription</keyword>
<keyword evidence="3" id="KW-0010">Activator</keyword>
<protein>
    <recommendedName>
        <fullName evidence="5">HTH araC/xylS-type domain-containing protein</fullName>
    </recommendedName>
</protein>
<dbReference type="PROSITE" id="PS00041">
    <property type="entry name" value="HTH_ARAC_FAMILY_1"/>
    <property type="match status" value="1"/>
</dbReference>
<dbReference type="AlphaFoldDB" id="A0A563VWD5"/>
<dbReference type="SUPFAM" id="SSF51215">
    <property type="entry name" value="Regulatory protein AraC"/>
    <property type="match status" value="1"/>
</dbReference>
<keyword evidence="7" id="KW-1185">Reference proteome</keyword>
<evidence type="ECO:0000256" key="1">
    <source>
        <dbReference type="ARBA" id="ARBA00023015"/>
    </source>
</evidence>
<keyword evidence="1" id="KW-0805">Transcription regulation</keyword>
<organism evidence="6 7">
    <name type="scientific">Hyella patelloides LEGE 07179</name>
    <dbReference type="NCBI Taxonomy" id="945734"/>
    <lineage>
        <taxon>Bacteria</taxon>
        <taxon>Bacillati</taxon>
        <taxon>Cyanobacteriota</taxon>
        <taxon>Cyanophyceae</taxon>
        <taxon>Pleurocapsales</taxon>
        <taxon>Hyellaceae</taxon>
        <taxon>Hyella</taxon>
    </lineage>
</organism>
<evidence type="ECO:0000256" key="3">
    <source>
        <dbReference type="ARBA" id="ARBA00023159"/>
    </source>
</evidence>
<dbReference type="InterPro" id="IPR037923">
    <property type="entry name" value="HTH-like"/>
</dbReference>
<accession>A0A563VWD5</accession>
<evidence type="ECO:0000313" key="7">
    <source>
        <dbReference type="Proteomes" id="UP000320055"/>
    </source>
</evidence>
<dbReference type="Gene3D" id="1.10.10.60">
    <property type="entry name" value="Homeodomain-like"/>
    <property type="match status" value="2"/>
</dbReference>